<feature type="signal peptide" evidence="1">
    <location>
        <begin position="1"/>
        <end position="21"/>
    </location>
</feature>
<keyword evidence="5" id="KW-1185">Reference proteome</keyword>
<keyword evidence="1" id="KW-0732">Signal</keyword>
<evidence type="ECO:0000256" key="1">
    <source>
        <dbReference type="SAM" id="SignalP"/>
    </source>
</evidence>
<evidence type="ECO:0000313" key="5">
    <source>
        <dbReference type="Proteomes" id="UP001175147"/>
    </source>
</evidence>
<proteinExistence type="predicted"/>
<dbReference type="InterPro" id="IPR025303">
    <property type="entry name" value="PdaC"/>
</dbReference>
<dbReference type="Pfam" id="PF13739">
    <property type="entry name" value="PdaC"/>
    <property type="match status" value="1"/>
</dbReference>
<evidence type="ECO:0000259" key="3">
    <source>
        <dbReference type="Pfam" id="PF13739"/>
    </source>
</evidence>
<dbReference type="InterPro" id="IPR037126">
    <property type="entry name" value="PdaC/RsiV-like_sf"/>
</dbReference>
<accession>A0ABT8YYS4</accession>
<protein>
    <submittedName>
        <fullName evidence="4">DUF4163 domain-containing protein</fullName>
    </submittedName>
</protein>
<evidence type="ECO:0000259" key="2">
    <source>
        <dbReference type="Pfam" id="PF11738"/>
    </source>
</evidence>
<organism evidence="4 5">
    <name type="scientific">Brachyspira innocens</name>
    <dbReference type="NCBI Taxonomy" id="13264"/>
    <lineage>
        <taxon>Bacteria</taxon>
        <taxon>Pseudomonadati</taxon>
        <taxon>Spirochaetota</taxon>
        <taxon>Spirochaetia</taxon>
        <taxon>Brachyspirales</taxon>
        <taxon>Brachyspiraceae</taxon>
        <taxon>Brachyspira</taxon>
    </lineage>
</organism>
<dbReference type="Gene3D" id="3.90.640.20">
    <property type="entry name" value="Heat-shock cognate protein, ATPase"/>
    <property type="match status" value="1"/>
</dbReference>
<reference evidence="4" key="1">
    <citation type="submission" date="2023-07" db="EMBL/GenBank/DDBJ databases">
        <title>Mucosal microbiota of week-old chicken and adult hens.</title>
        <authorList>
            <person name="Volf J."/>
            <person name="Karasova D."/>
            <person name="Crhanova M."/>
            <person name="Faldynova M."/>
            <person name="Prikrylova H."/>
            <person name="Zeman M."/>
            <person name="Babak V."/>
            <person name="Rajova J."/>
            <person name="Rychlik I."/>
        </authorList>
    </citation>
    <scope>NUCLEOTIDE SEQUENCE</scope>
    <source>
        <strain evidence="4">ET902</strain>
    </source>
</reference>
<feature type="domain" description="Deacetylase PdaC" evidence="3">
    <location>
        <begin position="155"/>
        <end position="262"/>
    </location>
</feature>
<dbReference type="Proteomes" id="UP001175147">
    <property type="component" value="Unassembled WGS sequence"/>
</dbReference>
<name>A0ABT8YYS4_9SPIR</name>
<feature type="chain" id="PRO_5045055299" evidence="1">
    <location>
        <begin position="22"/>
        <end position="370"/>
    </location>
</feature>
<feature type="domain" description="DUF3298" evidence="2">
    <location>
        <begin position="282"/>
        <end position="352"/>
    </location>
</feature>
<dbReference type="Pfam" id="PF11738">
    <property type="entry name" value="DUF3298"/>
    <property type="match status" value="1"/>
</dbReference>
<dbReference type="EMBL" id="JAUPBM010000129">
    <property type="protein sequence ID" value="MDO7021028.1"/>
    <property type="molecule type" value="Genomic_DNA"/>
</dbReference>
<dbReference type="RefSeq" id="WP_304392376.1">
    <property type="nucleotide sequence ID" value="NZ_JAUPBM010000129.1"/>
</dbReference>
<sequence>MRTIFTVIILSLLLVVSCSNSNNDNKSNNIQANINIPLTENEKLYNYEVLYLMSDKGEYVSSALTYNTNNLGTIVYTYSNQNSVTFNVERIGELDEGSISAVSYDNNTLEGNLPSISYPFNVKIDGKEITFKLVKSPVTGARIIEYTYTNISPNSDNIFEYKNSIFVLNNENNSEVINKINLDINKEFAITDAASFNDLGALLEKENVISNKMNAYYDEWVNSDYIANTSEDFSQYGINYLSEKFISINRFTYEYTGGAHGTYATVYSVYSLENGNKLKIEDLISDLKNTDLLNLIKDKLLKIEGRDERSYFDLNELSLENNNFYITSSGLVFTWGIYEIGPYAIGETKVLMSAEEIKPYLKDEYKTIFE</sequence>
<dbReference type="Gene3D" id="3.30.565.40">
    <property type="entry name" value="Fervidobacterium nodosum Rt17-B1 like"/>
    <property type="match status" value="1"/>
</dbReference>
<evidence type="ECO:0000313" key="4">
    <source>
        <dbReference type="EMBL" id="MDO7021028.1"/>
    </source>
</evidence>
<comment type="caution">
    <text evidence="4">The sequence shown here is derived from an EMBL/GenBank/DDBJ whole genome shotgun (WGS) entry which is preliminary data.</text>
</comment>
<dbReference type="InterPro" id="IPR021729">
    <property type="entry name" value="DUF3298"/>
</dbReference>
<gene>
    <name evidence="4" type="ORF">Q5M86_09600</name>
</gene>
<dbReference type="PROSITE" id="PS51257">
    <property type="entry name" value="PROKAR_LIPOPROTEIN"/>
    <property type="match status" value="1"/>
</dbReference>